<feature type="domain" description="AntA/AntB antirepressor" evidence="1">
    <location>
        <begin position="144"/>
        <end position="173"/>
    </location>
</feature>
<evidence type="ECO:0000259" key="1">
    <source>
        <dbReference type="Pfam" id="PF08346"/>
    </source>
</evidence>
<evidence type="ECO:0000313" key="3">
    <source>
        <dbReference type="EMBL" id="TLD97653.1"/>
    </source>
</evidence>
<reference evidence="3 4" key="1">
    <citation type="journal article" date="2014" name="Genome Announc.">
        <title>Draft genome sequences of eight enterohepatic helicobacter species isolated from both laboratory and wild rodents.</title>
        <authorList>
            <person name="Sheh A."/>
            <person name="Shen Z."/>
            <person name="Fox J.G."/>
        </authorList>
    </citation>
    <scope>NUCLEOTIDE SEQUENCE [LARGE SCALE GENOMIC DNA]</scope>
    <source>
        <strain evidence="3 4">MIT 09-6949</strain>
    </source>
</reference>
<dbReference type="AlphaFoldDB" id="A0A4U8TCU3"/>
<feature type="domain" description="AntA/AntB antirepressor" evidence="1">
    <location>
        <begin position="20"/>
        <end position="65"/>
    </location>
</feature>
<name>A0A4U8TCU3_9HELI</name>
<accession>A0A4U8TCU3</accession>
<evidence type="ECO:0000259" key="2">
    <source>
        <dbReference type="Pfam" id="PF10552"/>
    </source>
</evidence>
<protein>
    <recommendedName>
        <fullName evidence="5">AntA/AntB antirepressor domain-containing protein</fullName>
    </recommendedName>
</protein>
<sequence length="319" mass="36439">MISFFNITQVDFQNERANAINARELHERLGIKRDFSHWIKSRIEDCIAVQGQDYIILKGAESAGQSTRNTQGTHERITQVTRAQTMEQITPKERTLPRVVPLKTPLSDMIKAAASPHKHYAGLGKNKADAKDLLAKKDEQINNEAKSNVGGKNKIDYIITLAFAKHIAMLERNEVGYAIRQYFIDYEVQSVRTKSLGANIGGILELIKSQTQALERANAHLIELKQEGQAFDERISFLESTKRLEAWQEKALSDEVKSKVYELTASFAPTQKEISIHYRAIYRRLKQKYYVARYSEIPSIKFDEALQFVRNLSISDLVH</sequence>
<dbReference type="InterPro" id="IPR018878">
    <property type="entry name" value="ORF6C_dom"/>
</dbReference>
<feature type="domain" description="ORF6C" evidence="2">
    <location>
        <begin position="220"/>
        <end position="314"/>
    </location>
</feature>
<gene>
    <name evidence="3" type="ORF">LS71_002625</name>
</gene>
<dbReference type="Proteomes" id="UP000029733">
    <property type="component" value="Unassembled WGS sequence"/>
</dbReference>
<dbReference type="Pfam" id="PF08346">
    <property type="entry name" value="AntA"/>
    <property type="match status" value="2"/>
</dbReference>
<proteinExistence type="predicted"/>
<dbReference type="OrthoDB" id="5461277at2"/>
<dbReference type="RefSeq" id="WP_034354833.1">
    <property type="nucleotide sequence ID" value="NZ_JRPR02000001.1"/>
</dbReference>
<dbReference type="STRING" id="1677920.LS71_05590"/>
<dbReference type="InterPro" id="IPR013557">
    <property type="entry name" value="AntA/B_antirep"/>
</dbReference>
<dbReference type="Pfam" id="PF10552">
    <property type="entry name" value="ORF6C"/>
    <property type="match status" value="1"/>
</dbReference>
<dbReference type="EMBL" id="JRPR02000001">
    <property type="protein sequence ID" value="TLD97653.1"/>
    <property type="molecule type" value="Genomic_DNA"/>
</dbReference>
<organism evidence="3 4">
    <name type="scientific">Helicobacter jaachi</name>
    <dbReference type="NCBI Taxonomy" id="1677920"/>
    <lineage>
        <taxon>Bacteria</taxon>
        <taxon>Pseudomonadati</taxon>
        <taxon>Campylobacterota</taxon>
        <taxon>Epsilonproteobacteria</taxon>
        <taxon>Campylobacterales</taxon>
        <taxon>Helicobacteraceae</taxon>
        <taxon>Helicobacter</taxon>
    </lineage>
</organism>
<evidence type="ECO:0008006" key="5">
    <source>
        <dbReference type="Google" id="ProtNLM"/>
    </source>
</evidence>
<keyword evidence="4" id="KW-1185">Reference proteome</keyword>
<evidence type="ECO:0000313" key="4">
    <source>
        <dbReference type="Proteomes" id="UP000029733"/>
    </source>
</evidence>
<comment type="caution">
    <text evidence="3">The sequence shown here is derived from an EMBL/GenBank/DDBJ whole genome shotgun (WGS) entry which is preliminary data.</text>
</comment>